<dbReference type="EC" id="4.99.1.3" evidence="2"/>
<organism evidence="2 3">
    <name type="scientific">Candidatus Electrothrix marina</name>
    <dbReference type="NCBI Taxonomy" id="1859130"/>
    <lineage>
        <taxon>Bacteria</taxon>
        <taxon>Pseudomonadati</taxon>
        <taxon>Thermodesulfobacteriota</taxon>
        <taxon>Desulfobulbia</taxon>
        <taxon>Desulfobulbales</taxon>
        <taxon>Desulfobulbaceae</taxon>
        <taxon>Candidatus Electrothrix</taxon>
    </lineage>
</organism>
<feature type="signal peptide" evidence="1">
    <location>
        <begin position="1"/>
        <end position="23"/>
    </location>
</feature>
<proteinExistence type="predicted"/>
<name>A0A444JEI2_9BACT</name>
<dbReference type="CDD" id="cd03413">
    <property type="entry name" value="CbiK_C"/>
    <property type="match status" value="1"/>
</dbReference>
<keyword evidence="1" id="KW-0732">Signal</keyword>
<dbReference type="Gene3D" id="3.40.50.1400">
    <property type="match status" value="2"/>
</dbReference>
<feature type="chain" id="PRO_5019152424" evidence="1">
    <location>
        <begin position="24"/>
        <end position="331"/>
    </location>
</feature>
<dbReference type="EMBL" id="MTKS01000136">
    <property type="protein sequence ID" value="RWX51438.1"/>
    <property type="molecule type" value="Genomic_DNA"/>
</dbReference>
<reference evidence="2 3" key="1">
    <citation type="submission" date="2017-01" db="EMBL/GenBank/DDBJ databases">
        <title>The cable genome- insights into the physiology and evolution of filamentous bacteria capable of sulfide oxidation via long distance electron transfer.</title>
        <authorList>
            <person name="Schreiber L."/>
            <person name="Bjerg J.T."/>
            <person name="Boggild A."/>
            <person name="Van De Vossenberg J."/>
            <person name="Meysman F."/>
            <person name="Nielsen L.P."/>
            <person name="Schramm A."/>
            <person name="Kjeldsen K.U."/>
        </authorList>
    </citation>
    <scope>NUCLEOTIDE SEQUENCE [LARGE SCALE GENOMIC DNA]</scope>
    <source>
        <strain evidence="2">A5</strain>
    </source>
</reference>
<keyword evidence="2" id="KW-0456">Lyase</keyword>
<evidence type="ECO:0000313" key="3">
    <source>
        <dbReference type="Proteomes" id="UP000288892"/>
    </source>
</evidence>
<dbReference type="SUPFAM" id="SSF53800">
    <property type="entry name" value="Chelatase"/>
    <property type="match status" value="1"/>
</dbReference>
<dbReference type="GO" id="GO:0019251">
    <property type="term" value="P:anaerobic cobalamin biosynthetic process"/>
    <property type="evidence" value="ECO:0007669"/>
    <property type="project" value="InterPro"/>
</dbReference>
<keyword evidence="3" id="KW-1185">Reference proteome</keyword>
<sequence length="331" mass="36383">MKLQLSSLFLIMLLFCSATTALASEGWKVKHKNAIFLAMFGTTVEPALQGLLNIRTKMMEKYPETPVKIAFTSNIIRKKWQGRAEDPSYRKAHPEIPEEVLHVKTVLATIADLQNVGYDTIVLQPTHIAMGEEFLDLGTYVDSLMRLGSVKKEKYKPFHKVALGRPALGTYGLDHPYAEDITAAAEALAADAELAAKENAALVYMGHGNEHFPSGGAYLELADRMRQLYPEVVTLIGNVEGFPALEDVIDKLKMRGVKKVMLKPCMVVAGDHALNDMAGTDPEEPSWQMILEKEGFEVVTVKKGLGELDAFADIFVNHAADAAADAEIVLK</sequence>
<gene>
    <name evidence="2" type="ORF">VU01_11365</name>
</gene>
<dbReference type="Proteomes" id="UP000288892">
    <property type="component" value="Unassembled WGS sequence"/>
</dbReference>
<evidence type="ECO:0000313" key="2">
    <source>
        <dbReference type="EMBL" id="RWX51438.1"/>
    </source>
</evidence>
<dbReference type="GO" id="GO:0016852">
    <property type="term" value="F:sirohydrochlorin cobaltochelatase activity"/>
    <property type="evidence" value="ECO:0007669"/>
    <property type="project" value="UniProtKB-EC"/>
</dbReference>
<comment type="caution">
    <text evidence="2">The sequence shown here is derived from an EMBL/GenBank/DDBJ whole genome shotgun (WGS) entry which is preliminary data.</text>
</comment>
<protein>
    <submittedName>
        <fullName evidence="2">Sirohydrochlorin cobaltochelatase</fullName>
        <ecNumber evidence="2">4.99.1.3</ecNumber>
    </submittedName>
</protein>
<accession>A0A444JEI2</accession>
<evidence type="ECO:0000256" key="1">
    <source>
        <dbReference type="SAM" id="SignalP"/>
    </source>
</evidence>
<dbReference type="Pfam" id="PF06180">
    <property type="entry name" value="CbiK"/>
    <property type="match status" value="1"/>
</dbReference>
<dbReference type="AlphaFoldDB" id="A0A444JEI2"/>
<dbReference type="InterPro" id="IPR010388">
    <property type="entry name" value="Anaerobic_Co-chelatase"/>
</dbReference>